<dbReference type="InterPro" id="IPR036281">
    <property type="entry name" value="SinR/SinI_dimer_dom_sf"/>
</dbReference>
<sequence>MIGKKIKELRVQKRLSLTELSEKAGVSKSYLSTIERNLQQNPSVHFLEKIAEVLGVSVLSLIHSEEDPREWLDPEWVELIEEAMDSGMDKEEFKEFLDYQKWRKSQKS</sequence>
<feature type="domain" description="HTH cro/C1-type" evidence="2">
    <location>
        <begin position="6"/>
        <end position="61"/>
    </location>
</feature>
<dbReference type="SMART" id="SM00530">
    <property type="entry name" value="HTH_XRE"/>
    <property type="match status" value="1"/>
</dbReference>
<comment type="caution">
    <text evidence="4">The sequence shown here is derived from an EMBL/GenBank/DDBJ whole genome shotgun (WGS) entry which is preliminary data.</text>
</comment>
<dbReference type="PANTHER" id="PTHR46797:SF1">
    <property type="entry name" value="METHYLPHOSPHONATE SYNTHASE"/>
    <property type="match status" value="1"/>
</dbReference>
<dbReference type="GO" id="GO:0046983">
    <property type="term" value="F:protein dimerization activity"/>
    <property type="evidence" value="ECO:0007669"/>
    <property type="project" value="InterPro"/>
</dbReference>
<dbReference type="CDD" id="cd00093">
    <property type="entry name" value="HTH_XRE"/>
    <property type="match status" value="1"/>
</dbReference>
<dbReference type="InterPro" id="IPR050807">
    <property type="entry name" value="TransReg_Diox_bact_type"/>
</dbReference>
<keyword evidence="1" id="KW-0238">DNA-binding</keyword>
<dbReference type="PROSITE" id="PS50943">
    <property type="entry name" value="HTH_CROC1"/>
    <property type="match status" value="1"/>
</dbReference>
<evidence type="ECO:0000259" key="3">
    <source>
        <dbReference type="PROSITE" id="PS51500"/>
    </source>
</evidence>
<evidence type="ECO:0000259" key="2">
    <source>
        <dbReference type="PROSITE" id="PS50943"/>
    </source>
</evidence>
<dbReference type="Pfam" id="PF01381">
    <property type="entry name" value="HTH_3"/>
    <property type="match status" value="1"/>
</dbReference>
<dbReference type="InterPro" id="IPR010982">
    <property type="entry name" value="Lambda_DNA-bd_dom_sf"/>
</dbReference>
<dbReference type="PROSITE" id="PS51500">
    <property type="entry name" value="SIN"/>
    <property type="match status" value="1"/>
</dbReference>
<dbReference type="Pfam" id="PF08671">
    <property type="entry name" value="SinI"/>
    <property type="match status" value="1"/>
</dbReference>
<evidence type="ECO:0000256" key="1">
    <source>
        <dbReference type="ARBA" id="ARBA00023125"/>
    </source>
</evidence>
<dbReference type="GO" id="GO:0003700">
    <property type="term" value="F:DNA-binding transcription factor activity"/>
    <property type="evidence" value="ECO:0007669"/>
    <property type="project" value="TreeGrafter"/>
</dbReference>
<reference evidence="4" key="1">
    <citation type="journal article" date="2014" name="Int. J. Syst. Evol. Microbiol.">
        <title>Complete genome sequence of Corynebacterium casei LMG S-19264T (=DSM 44701T), isolated from a smear-ripened cheese.</title>
        <authorList>
            <consortium name="US DOE Joint Genome Institute (JGI-PGF)"/>
            <person name="Walter F."/>
            <person name="Albersmeier A."/>
            <person name="Kalinowski J."/>
            <person name="Ruckert C."/>
        </authorList>
    </citation>
    <scope>NUCLEOTIDE SEQUENCE</scope>
    <source>
        <strain evidence="4">CGMCC 1.15371</strain>
    </source>
</reference>
<dbReference type="Proteomes" id="UP000628775">
    <property type="component" value="Unassembled WGS sequence"/>
</dbReference>
<name>A0A8J3E0Y8_9BACL</name>
<dbReference type="AlphaFoldDB" id="A0A8J3E0Y8"/>
<dbReference type="EMBL" id="BMIR01000021">
    <property type="protein sequence ID" value="GGE52459.1"/>
    <property type="molecule type" value="Genomic_DNA"/>
</dbReference>
<dbReference type="PANTHER" id="PTHR46797">
    <property type="entry name" value="HTH-TYPE TRANSCRIPTIONAL REGULATOR"/>
    <property type="match status" value="1"/>
</dbReference>
<feature type="domain" description="Sin" evidence="3">
    <location>
        <begin position="63"/>
        <end position="101"/>
    </location>
</feature>
<accession>A0A8J3E0Y8</accession>
<reference evidence="4" key="2">
    <citation type="submission" date="2020-09" db="EMBL/GenBank/DDBJ databases">
        <authorList>
            <person name="Sun Q."/>
            <person name="Zhou Y."/>
        </authorList>
    </citation>
    <scope>NUCLEOTIDE SEQUENCE</scope>
    <source>
        <strain evidence="4">CGMCC 1.15371</strain>
    </source>
</reference>
<evidence type="ECO:0000313" key="5">
    <source>
        <dbReference type="Proteomes" id="UP000628775"/>
    </source>
</evidence>
<dbReference type="GO" id="GO:0003677">
    <property type="term" value="F:DNA binding"/>
    <property type="evidence" value="ECO:0007669"/>
    <property type="project" value="UniProtKB-KW"/>
</dbReference>
<dbReference type="InterPro" id="IPR001387">
    <property type="entry name" value="Cro/C1-type_HTH"/>
</dbReference>
<keyword evidence="5" id="KW-1185">Reference proteome</keyword>
<proteinExistence type="predicted"/>
<dbReference type="SUPFAM" id="SSF47413">
    <property type="entry name" value="lambda repressor-like DNA-binding domains"/>
    <property type="match status" value="1"/>
</dbReference>
<evidence type="ECO:0000313" key="4">
    <source>
        <dbReference type="EMBL" id="GGE52459.1"/>
    </source>
</evidence>
<dbReference type="Gene3D" id="1.10.260.40">
    <property type="entry name" value="lambda repressor-like DNA-binding domains"/>
    <property type="match status" value="1"/>
</dbReference>
<protein>
    <submittedName>
        <fullName evidence="4">Transcriptional regulator</fullName>
    </submittedName>
</protein>
<dbReference type="GO" id="GO:0005829">
    <property type="term" value="C:cytosol"/>
    <property type="evidence" value="ECO:0007669"/>
    <property type="project" value="TreeGrafter"/>
</dbReference>
<dbReference type="RefSeq" id="WP_188697262.1">
    <property type="nucleotide sequence ID" value="NZ_BMIR01000021.1"/>
</dbReference>
<gene>
    <name evidence="4" type="ORF">GCM10011391_34170</name>
</gene>
<dbReference type="SUPFAM" id="SSF47406">
    <property type="entry name" value="SinR repressor dimerisation domain-like"/>
    <property type="match status" value="1"/>
</dbReference>
<dbReference type="InterPro" id="IPR010981">
    <property type="entry name" value="SinR/SinI_dimer_dom"/>
</dbReference>
<organism evidence="4 5">
    <name type="scientific">Pullulanibacillus camelliae</name>
    <dbReference type="NCBI Taxonomy" id="1707096"/>
    <lineage>
        <taxon>Bacteria</taxon>
        <taxon>Bacillati</taxon>
        <taxon>Bacillota</taxon>
        <taxon>Bacilli</taxon>
        <taxon>Bacillales</taxon>
        <taxon>Sporolactobacillaceae</taxon>
        <taxon>Pullulanibacillus</taxon>
    </lineage>
</organism>